<name>A0ABR2SC15_9ROSI</name>
<evidence type="ECO:0000256" key="1">
    <source>
        <dbReference type="SAM" id="Phobius"/>
    </source>
</evidence>
<keyword evidence="1" id="KW-1133">Transmembrane helix</keyword>
<sequence length="205" mass="23792">MREYLEKKREQLLFLSSYILSPLMLFVEVYRSVFLNSGLLILLSNMDLQGIDYGKMRRSDLTGGTQFFAVRVEGLETLDYLDNLKNRERFTEGDALTFESEVDIYLSAPTKIVILDHERKRTFVLERMGFLMRLYGTPGIRKQRRWPTLVNGDDDYKHMLWFTSACVEKPSTLKPGEEWKGRLEVSAVPSRYSSGQLDPGRAVFI</sequence>
<dbReference type="InterPro" id="IPR011013">
    <property type="entry name" value="Gal_mutarotase_sf_dom"/>
</dbReference>
<dbReference type="SUPFAM" id="SSF74650">
    <property type="entry name" value="Galactose mutarotase-like"/>
    <property type="match status" value="1"/>
</dbReference>
<feature type="transmembrane region" description="Helical" evidence="1">
    <location>
        <begin position="12"/>
        <end position="30"/>
    </location>
</feature>
<reference evidence="2 3" key="1">
    <citation type="journal article" date="2024" name="G3 (Bethesda)">
        <title>Genome assembly of Hibiscus sabdariffa L. provides insights into metabolisms of medicinal natural products.</title>
        <authorList>
            <person name="Kim T."/>
        </authorList>
    </citation>
    <scope>NUCLEOTIDE SEQUENCE [LARGE SCALE GENOMIC DNA]</scope>
    <source>
        <strain evidence="2">TK-2024</strain>
        <tissue evidence="2">Old leaves</tissue>
    </source>
</reference>
<dbReference type="PANTHER" id="PTHR11122">
    <property type="entry name" value="APOSPORY-ASSOCIATED PROTEIN C-RELATED"/>
    <property type="match status" value="1"/>
</dbReference>
<dbReference type="Proteomes" id="UP001396334">
    <property type="component" value="Unassembled WGS sequence"/>
</dbReference>
<dbReference type="Pfam" id="PF01263">
    <property type="entry name" value="Aldose_epim"/>
    <property type="match status" value="1"/>
</dbReference>
<evidence type="ECO:0000313" key="2">
    <source>
        <dbReference type="EMBL" id="KAK9022727.1"/>
    </source>
</evidence>
<keyword evidence="1" id="KW-0812">Transmembrane</keyword>
<gene>
    <name evidence="2" type="ORF">V6N11_002970</name>
</gene>
<dbReference type="InterPro" id="IPR008183">
    <property type="entry name" value="Aldose_1/G6P_1-epimerase"/>
</dbReference>
<dbReference type="PANTHER" id="PTHR11122:SF34">
    <property type="entry name" value="GLUCOSE-6-PHOSPHATE 1-EPIMERASE"/>
    <property type="match status" value="1"/>
</dbReference>
<dbReference type="EMBL" id="JBBPBN010000015">
    <property type="protein sequence ID" value="KAK9022727.1"/>
    <property type="molecule type" value="Genomic_DNA"/>
</dbReference>
<dbReference type="Gene3D" id="2.70.98.10">
    <property type="match status" value="1"/>
</dbReference>
<organism evidence="2 3">
    <name type="scientific">Hibiscus sabdariffa</name>
    <name type="common">roselle</name>
    <dbReference type="NCBI Taxonomy" id="183260"/>
    <lineage>
        <taxon>Eukaryota</taxon>
        <taxon>Viridiplantae</taxon>
        <taxon>Streptophyta</taxon>
        <taxon>Embryophyta</taxon>
        <taxon>Tracheophyta</taxon>
        <taxon>Spermatophyta</taxon>
        <taxon>Magnoliopsida</taxon>
        <taxon>eudicotyledons</taxon>
        <taxon>Gunneridae</taxon>
        <taxon>Pentapetalae</taxon>
        <taxon>rosids</taxon>
        <taxon>malvids</taxon>
        <taxon>Malvales</taxon>
        <taxon>Malvaceae</taxon>
        <taxon>Malvoideae</taxon>
        <taxon>Hibiscus</taxon>
    </lineage>
</organism>
<dbReference type="InterPro" id="IPR014718">
    <property type="entry name" value="GH-type_carb-bd"/>
</dbReference>
<comment type="caution">
    <text evidence="2">The sequence shown here is derived from an EMBL/GenBank/DDBJ whole genome shotgun (WGS) entry which is preliminary data.</text>
</comment>
<evidence type="ECO:0000313" key="3">
    <source>
        <dbReference type="Proteomes" id="UP001396334"/>
    </source>
</evidence>
<accession>A0ABR2SC15</accession>
<keyword evidence="1" id="KW-0472">Membrane</keyword>
<proteinExistence type="predicted"/>
<keyword evidence="3" id="KW-1185">Reference proteome</keyword>
<protein>
    <submittedName>
        <fullName evidence="2">Uncharacterized protein</fullName>
    </submittedName>
</protein>